<keyword evidence="1" id="KW-0460">Magnesium</keyword>
<dbReference type="InterPro" id="IPR005502">
    <property type="entry name" value="Ribosyl_crysJ1"/>
</dbReference>
<dbReference type="GO" id="GO:0046872">
    <property type="term" value="F:metal ion binding"/>
    <property type="evidence" value="ECO:0007669"/>
    <property type="project" value="UniProtKB-KW"/>
</dbReference>
<organism evidence="2 3">
    <name type="scientific">Blyttiomyces helicus</name>
    <dbReference type="NCBI Taxonomy" id="388810"/>
    <lineage>
        <taxon>Eukaryota</taxon>
        <taxon>Fungi</taxon>
        <taxon>Fungi incertae sedis</taxon>
        <taxon>Chytridiomycota</taxon>
        <taxon>Chytridiomycota incertae sedis</taxon>
        <taxon>Chytridiomycetes</taxon>
        <taxon>Chytridiomycetes incertae sedis</taxon>
        <taxon>Blyttiomyces</taxon>
    </lineage>
</organism>
<dbReference type="PANTHER" id="PTHR16222">
    <property type="entry name" value="ADP-RIBOSYLGLYCOHYDROLASE"/>
    <property type="match status" value="1"/>
</dbReference>
<proteinExistence type="predicted"/>
<accession>A0A4P9WSD0</accession>
<feature type="binding site" evidence="1">
    <location>
        <position position="133"/>
    </location>
    <ligand>
        <name>Mg(2+)</name>
        <dbReference type="ChEBI" id="CHEBI:18420"/>
        <label>1</label>
    </ligand>
</feature>
<dbReference type="AlphaFoldDB" id="A0A4P9WSD0"/>
<comment type="cofactor">
    <cofactor evidence="1">
        <name>Mg(2+)</name>
        <dbReference type="ChEBI" id="CHEBI:18420"/>
    </cofactor>
    <text evidence="1">Binds 2 magnesium ions per subunit.</text>
</comment>
<protein>
    <submittedName>
        <fullName evidence="2">ADP-ribosylation/Crystallin J1</fullName>
    </submittedName>
</protein>
<evidence type="ECO:0000256" key="1">
    <source>
        <dbReference type="PIRSR" id="PIRSR605502-1"/>
    </source>
</evidence>
<feature type="binding site" evidence="1">
    <location>
        <position position="326"/>
    </location>
    <ligand>
        <name>Mg(2+)</name>
        <dbReference type="ChEBI" id="CHEBI:18420"/>
        <label>1</label>
    </ligand>
</feature>
<feature type="binding site" evidence="1">
    <location>
        <position position="132"/>
    </location>
    <ligand>
        <name>Mg(2+)</name>
        <dbReference type="ChEBI" id="CHEBI:18420"/>
        <label>1</label>
    </ligand>
</feature>
<dbReference type="SUPFAM" id="SSF101478">
    <property type="entry name" value="ADP-ribosylglycohydrolase"/>
    <property type="match status" value="1"/>
</dbReference>
<dbReference type="InterPro" id="IPR036705">
    <property type="entry name" value="Ribosyl_crysJ1_sf"/>
</dbReference>
<dbReference type="Proteomes" id="UP000269721">
    <property type="component" value="Unassembled WGS sequence"/>
</dbReference>
<keyword evidence="1" id="KW-0479">Metal-binding</keyword>
<dbReference type="EMBL" id="KZ993970">
    <property type="protein sequence ID" value="RKO94210.1"/>
    <property type="molecule type" value="Genomic_DNA"/>
</dbReference>
<dbReference type="Gene3D" id="1.10.4080.10">
    <property type="entry name" value="ADP-ribosylation/Crystallin J1"/>
    <property type="match status" value="1"/>
</dbReference>
<evidence type="ECO:0000313" key="3">
    <source>
        <dbReference type="Proteomes" id="UP000269721"/>
    </source>
</evidence>
<gene>
    <name evidence="2" type="ORF">BDK51DRAFT_45182</name>
</gene>
<feature type="binding site" evidence="1">
    <location>
        <position position="323"/>
    </location>
    <ligand>
        <name>Mg(2+)</name>
        <dbReference type="ChEBI" id="CHEBI:18420"/>
        <label>1</label>
    </ligand>
</feature>
<dbReference type="InterPro" id="IPR050792">
    <property type="entry name" value="ADP-ribosylglycohydrolase"/>
</dbReference>
<sequence length="383" mass="41499">MLPTISTTLVNDVSLEDLPHSKAVELLEALVPNTDWLPLSYAQARKELLQLLPQSFPDVTEIDYMFSYSVPLPPPTPQFDAALGSMLGAAVGDASGATLEFCPHKINSIDVRNAMRMPGGGVLKIEKGGITDDTELQISLANALVGRSPRDGMPLHTIMENYREWIRSGPLDAGTACTRAFTAENHEGLNLESKANGALMRSMPIGVFARNLKPEAIADYARKDCCLSHPNIATQDANAAYCVAAAHLIQNPGDAEGAIKAARSVIHDQEVLNWVDEALNGADVKCEKQIGFVRWGFTLALQHLHLRTSFEKAIEDTLLRGGDTDTNAAIVGGLVGALHGAKAIPEFMKEPVLRARGERGKYWAARIPKLARQIFDASELVMN</sequence>
<dbReference type="PANTHER" id="PTHR16222:SF35">
    <property type="entry name" value="ADP-RIBOSYLGLYCOHYDROLASE"/>
    <property type="match status" value="1"/>
</dbReference>
<dbReference type="Pfam" id="PF03747">
    <property type="entry name" value="ADP_ribosyl_GH"/>
    <property type="match status" value="1"/>
</dbReference>
<name>A0A4P9WSD0_9FUNG</name>
<reference evidence="3" key="1">
    <citation type="journal article" date="2018" name="Nat. Microbiol.">
        <title>Leveraging single-cell genomics to expand the fungal tree of life.</title>
        <authorList>
            <person name="Ahrendt S.R."/>
            <person name="Quandt C.A."/>
            <person name="Ciobanu D."/>
            <person name="Clum A."/>
            <person name="Salamov A."/>
            <person name="Andreopoulos B."/>
            <person name="Cheng J.F."/>
            <person name="Woyke T."/>
            <person name="Pelin A."/>
            <person name="Henrissat B."/>
            <person name="Reynolds N.K."/>
            <person name="Benny G.L."/>
            <person name="Smith M.E."/>
            <person name="James T.Y."/>
            <person name="Grigoriev I.V."/>
        </authorList>
    </citation>
    <scope>NUCLEOTIDE SEQUENCE [LARGE SCALE GENOMIC DNA]</scope>
</reference>
<evidence type="ECO:0000313" key="2">
    <source>
        <dbReference type="EMBL" id="RKO94210.1"/>
    </source>
</evidence>
<feature type="binding site" evidence="1">
    <location>
        <position position="325"/>
    </location>
    <ligand>
        <name>Mg(2+)</name>
        <dbReference type="ChEBI" id="CHEBI:18420"/>
        <label>1</label>
    </ligand>
</feature>
<keyword evidence="3" id="KW-1185">Reference proteome</keyword>
<dbReference type="OrthoDB" id="2021138at2759"/>
<feature type="binding site" evidence="1">
    <location>
        <position position="131"/>
    </location>
    <ligand>
        <name>Mg(2+)</name>
        <dbReference type="ChEBI" id="CHEBI:18420"/>
        <label>1</label>
    </ligand>
</feature>